<keyword evidence="2" id="KW-1185">Reference proteome</keyword>
<sequence>MQTHNHTVIEKNITITSLDKIKSKEYLNHYMCSVKEKMNFLNIL</sequence>
<organism evidence="1 2">
    <name type="scientific">Nelumbo nucifera</name>
    <name type="common">Sacred lotus</name>
    <dbReference type="NCBI Taxonomy" id="4432"/>
    <lineage>
        <taxon>Eukaryota</taxon>
        <taxon>Viridiplantae</taxon>
        <taxon>Streptophyta</taxon>
        <taxon>Embryophyta</taxon>
        <taxon>Tracheophyta</taxon>
        <taxon>Spermatophyta</taxon>
        <taxon>Magnoliopsida</taxon>
        <taxon>Proteales</taxon>
        <taxon>Nelumbonaceae</taxon>
        <taxon>Nelumbo</taxon>
    </lineage>
</organism>
<name>A0A822Z8E4_NELNU</name>
<gene>
    <name evidence="1" type="ORF">HUJ06_015193</name>
</gene>
<dbReference type="Proteomes" id="UP000607653">
    <property type="component" value="Unassembled WGS sequence"/>
</dbReference>
<protein>
    <submittedName>
        <fullName evidence="1">Uncharacterized protein</fullName>
    </submittedName>
</protein>
<evidence type="ECO:0000313" key="1">
    <source>
        <dbReference type="EMBL" id="DAD40870.1"/>
    </source>
</evidence>
<evidence type="ECO:0000313" key="2">
    <source>
        <dbReference type="Proteomes" id="UP000607653"/>
    </source>
</evidence>
<dbReference type="EMBL" id="DUZY01000005">
    <property type="protein sequence ID" value="DAD40870.1"/>
    <property type="molecule type" value="Genomic_DNA"/>
</dbReference>
<accession>A0A822Z8E4</accession>
<proteinExistence type="predicted"/>
<reference evidence="1 2" key="1">
    <citation type="journal article" date="2020" name="Mol. Biol. Evol.">
        <title>Distinct Expression and Methylation Patterns for Genes with Different Fates following a Single Whole-Genome Duplication in Flowering Plants.</title>
        <authorList>
            <person name="Shi T."/>
            <person name="Rahmani R.S."/>
            <person name="Gugger P.F."/>
            <person name="Wang M."/>
            <person name="Li H."/>
            <person name="Zhang Y."/>
            <person name="Li Z."/>
            <person name="Wang Q."/>
            <person name="Van de Peer Y."/>
            <person name="Marchal K."/>
            <person name="Chen J."/>
        </authorList>
    </citation>
    <scope>NUCLEOTIDE SEQUENCE [LARGE SCALE GENOMIC DNA]</scope>
    <source>
        <tissue evidence="1">Leaf</tissue>
    </source>
</reference>
<dbReference type="AlphaFoldDB" id="A0A822Z8E4"/>
<comment type="caution">
    <text evidence="1">The sequence shown here is derived from an EMBL/GenBank/DDBJ whole genome shotgun (WGS) entry which is preliminary data.</text>
</comment>